<evidence type="ECO:0000313" key="1">
    <source>
        <dbReference type="EMBL" id="KAJ1675712.1"/>
    </source>
</evidence>
<keyword evidence="2" id="KW-1185">Reference proteome</keyword>
<accession>A0ACC1HGW8</accession>
<dbReference type="EC" id="2.7.12.1" evidence="1"/>
<protein>
    <submittedName>
        <fullName evidence="1">Dual-specificity kinase, spindle pole body (SPB) duplication and spindle checkpoint function</fullName>
        <ecNumber evidence="1">2.7.12.1</ecNumber>
    </submittedName>
</protein>
<evidence type="ECO:0000313" key="2">
    <source>
        <dbReference type="Proteomes" id="UP001145114"/>
    </source>
</evidence>
<gene>
    <name evidence="1" type="primary">MPS1</name>
    <name evidence="1" type="ORF">EV182_000725</name>
</gene>
<dbReference type="Proteomes" id="UP001145114">
    <property type="component" value="Unassembled WGS sequence"/>
</dbReference>
<dbReference type="EMBL" id="JAMZIH010005196">
    <property type="protein sequence ID" value="KAJ1675712.1"/>
    <property type="molecule type" value="Genomic_DNA"/>
</dbReference>
<sequence length="339" mass="38356">MSGKSEIFAIKRVSMSRADKLSAQGYINEINLLRKFENNPYIIQLYDAENNKEKGVLYMVMEFGECDLYALLKRHGAHPLSMNFIRMYWEQMLRAVHTIHEHRIVHSDLKPANFLLVKGSLKLIDFGIAKAIGNDTTNIHREHHIGTVNYMSPEAITDTSTDSGQRLMKLGRPSDIWSLGCILYQMCYGRTPFSHLSLMQKLVAIPNQAHSISFPKYMAGCLQAGTDRDCNSDNSRPDIPDEDRVRVPPELLDVLQSCLDRDPKARMTIPQLLEHPLLKPVPIAEIVSDTVRATLNALKQHSNLLDSWGSSADQDENVITRLFGVIDRMKRASQGDGLR</sequence>
<organism evidence="1 2">
    <name type="scientific">Spiromyces aspiralis</name>
    <dbReference type="NCBI Taxonomy" id="68401"/>
    <lineage>
        <taxon>Eukaryota</taxon>
        <taxon>Fungi</taxon>
        <taxon>Fungi incertae sedis</taxon>
        <taxon>Zoopagomycota</taxon>
        <taxon>Kickxellomycotina</taxon>
        <taxon>Kickxellomycetes</taxon>
        <taxon>Kickxellales</taxon>
        <taxon>Kickxellaceae</taxon>
        <taxon>Spiromyces</taxon>
    </lineage>
</organism>
<proteinExistence type="predicted"/>
<keyword evidence="1" id="KW-0808">Transferase</keyword>
<name>A0ACC1HGW8_9FUNG</name>
<reference evidence="1" key="1">
    <citation type="submission" date="2022-06" db="EMBL/GenBank/DDBJ databases">
        <title>Phylogenomic reconstructions and comparative analyses of Kickxellomycotina fungi.</title>
        <authorList>
            <person name="Reynolds N.K."/>
            <person name="Stajich J.E."/>
            <person name="Barry K."/>
            <person name="Grigoriev I.V."/>
            <person name="Crous P."/>
            <person name="Smith M.E."/>
        </authorList>
    </citation>
    <scope>NUCLEOTIDE SEQUENCE</scope>
    <source>
        <strain evidence="1">RSA 2271</strain>
    </source>
</reference>
<comment type="caution">
    <text evidence="1">The sequence shown here is derived from an EMBL/GenBank/DDBJ whole genome shotgun (WGS) entry which is preliminary data.</text>
</comment>
<keyword evidence="1" id="KW-0418">Kinase</keyword>